<accession>A0A3D8RK25</accession>
<dbReference type="EMBL" id="PVWQ01000008">
    <property type="protein sequence ID" value="RDW74288.1"/>
    <property type="molecule type" value="Genomic_DNA"/>
</dbReference>
<comment type="caution">
    <text evidence="3">The sequence shown here is derived from an EMBL/GenBank/DDBJ whole genome shotgun (WGS) entry which is preliminary data.</text>
</comment>
<gene>
    <name evidence="3" type="ORF">DSM5745_06950</name>
</gene>
<proteinExistence type="predicted"/>
<evidence type="ECO:0000256" key="2">
    <source>
        <dbReference type="SAM" id="MobiDB-lite"/>
    </source>
</evidence>
<feature type="region of interest" description="Disordered" evidence="2">
    <location>
        <begin position="22"/>
        <end position="57"/>
    </location>
</feature>
<feature type="region of interest" description="Disordered" evidence="2">
    <location>
        <begin position="337"/>
        <end position="376"/>
    </location>
</feature>
<feature type="region of interest" description="Disordered" evidence="2">
    <location>
        <begin position="544"/>
        <end position="567"/>
    </location>
</feature>
<name>A0A3D8RK25_9EURO</name>
<feature type="region of interest" description="Disordered" evidence="2">
    <location>
        <begin position="71"/>
        <end position="95"/>
    </location>
</feature>
<feature type="coiled-coil region" evidence="1">
    <location>
        <begin position="133"/>
        <end position="238"/>
    </location>
</feature>
<feature type="compositionally biased region" description="Basic residues" evidence="2">
    <location>
        <begin position="349"/>
        <end position="360"/>
    </location>
</feature>
<evidence type="ECO:0000313" key="4">
    <source>
        <dbReference type="Proteomes" id="UP000256690"/>
    </source>
</evidence>
<dbReference type="RefSeq" id="XP_026602056.1">
    <property type="nucleotide sequence ID" value="XM_026748966.1"/>
</dbReference>
<evidence type="ECO:0000313" key="3">
    <source>
        <dbReference type="EMBL" id="RDW74288.1"/>
    </source>
</evidence>
<dbReference type="Proteomes" id="UP000256690">
    <property type="component" value="Unassembled WGS sequence"/>
</dbReference>
<evidence type="ECO:0000256" key="1">
    <source>
        <dbReference type="SAM" id="Coils"/>
    </source>
</evidence>
<dbReference type="GeneID" id="38117320"/>
<dbReference type="AlphaFoldDB" id="A0A3D8RK25"/>
<sequence length="672" mass="74527">MSTGAMSTGAMPTGAIPANITSGAIPGNATSTSATPTDAMPGAIGTHGARRSRDVSADQEAMALLSAQLDEQARKEAEEKAQSEKVLKQEQERMEAQLEQADRDGMPTEVKVGIVKDMYMRSFAAGKARDKELEALTLQRSQLAAQLQELHAENGKLFEDTKKLTTTMNELREAMETQQEALSGEPGTRVLEQMESFKRVQQRERELMERFKDHETQAAVLEQQLAAAHASIEQYRTRMAASEQASGQWAENIQMYTGWLSNENLQLRRHLNELSTQMLAQRTADAGRWTGGSTLGLTSRFQSLLTRPRATVSVLTTGTMDVGMDDAFDVDMPMPTAAEKHKTPPGIRANRRVGKTKTAAKRPGAIGPRGARPADCRKGFSERRAASTYLQYRDGRSEKQAMGALKPRGRKAGMARGAARKRTRLGTMLEWQRRIEAVTATRALPVIPRSLVRVAAEAYTKRADRELSALMMAKWNVDEKRKDAGVSTEDDGAFGKLITITKTVEPFIPRLKTFSGPMYLPKTPEALSKDERSHWSRITHTWTLGPAKKPKSKGENKGKSKGKAKEAKKHVRFADAVEFEPTLRLQQKVVYEPWDQDDSTFRWSHLIIAILLVLLMLSHFNPDGRVWSWQEANERPEDIVARLRVPGPGDARVPVLDFEVGKVSDVDAGLLG</sequence>
<protein>
    <submittedName>
        <fullName evidence="3">Uncharacterized protein</fullName>
    </submittedName>
</protein>
<keyword evidence="4" id="KW-1185">Reference proteome</keyword>
<organism evidence="3 4">
    <name type="scientific">Aspergillus mulundensis</name>
    <dbReference type="NCBI Taxonomy" id="1810919"/>
    <lineage>
        <taxon>Eukaryota</taxon>
        <taxon>Fungi</taxon>
        <taxon>Dikarya</taxon>
        <taxon>Ascomycota</taxon>
        <taxon>Pezizomycotina</taxon>
        <taxon>Eurotiomycetes</taxon>
        <taxon>Eurotiomycetidae</taxon>
        <taxon>Eurotiales</taxon>
        <taxon>Aspergillaceae</taxon>
        <taxon>Aspergillus</taxon>
        <taxon>Aspergillus subgen. Nidulantes</taxon>
    </lineage>
</organism>
<keyword evidence="1" id="KW-0175">Coiled coil</keyword>
<dbReference type="OrthoDB" id="4499846at2759"/>
<reference evidence="3 4" key="1">
    <citation type="journal article" date="2018" name="IMA Fungus">
        <title>IMA Genome-F 9: Draft genome sequence of Annulohypoxylon stygium, Aspergillus mulundensis, Berkeleyomyces basicola (syn. Thielaviopsis basicola), Ceratocystis smalleyi, two Cercospora beticola strains, Coleophoma cylindrospora, Fusarium fracticaudum, Phialophora cf. hyalina, and Morchella septimelata.</title>
        <authorList>
            <person name="Wingfield B.D."/>
            <person name="Bills G.F."/>
            <person name="Dong Y."/>
            <person name="Huang W."/>
            <person name="Nel W.J."/>
            <person name="Swalarsk-Parry B.S."/>
            <person name="Vaghefi N."/>
            <person name="Wilken P.M."/>
            <person name="An Z."/>
            <person name="de Beer Z.W."/>
            <person name="De Vos L."/>
            <person name="Chen L."/>
            <person name="Duong T.A."/>
            <person name="Gao Y."/>
            <person name="Hammerbacher A."/>
            <person name="Kikkert J.R."/>
            <person name="Li Y."/>
            <person name="Li H."/>
            <person name="Li K."/>
            <person name="Li Q."/>
            <person name="Liu X."/>
            <person name="Ma X."/>
            <person name="Naidoo K."/>
            <person name="Pethybridge S.J."/>
            <person name="Sun J."/>
            <person name="Steenkamp E.T."/>
            <person name="van der Nest M.A."/>
            <person name="van Wyk S."/>
            <person name="Wingfield M.J."/>
            <person name="Xiong C."/>
            <person name="Yue Q."/>
            <person name="Zhang X."/>
        </authorList>
    </citation>
    <scope>NUCLEOTIDE SEQUENCE [LARGE SCALE GENOMIC DNA]</scope>
    <source>
        <strain evidence="3 4">DSM 5745</strain>
    </source>
</reference>